<dbReference type="InterPro" id="IPR050390">
    <property type="entry name" value="C5-Methyltransferase"/>
</dbReference>
<dbReference type="GO" id="GO:0003886">
    <property type="term" value="F:DNA (cytosine-5-)-methyltransferase activity"/>
    <property type="evidence" value="ECO:0007669"/>
    <property type="project" value="UniProtKB-EC"/>
</dbReference>
<dbReference type="Pfam" id="PF00145">
    <property type="entry name" value="DNA_methylase"/>
    <property type="match status" value="1"/>
</dbReference>
<dbReference type="EMBL" id="NFFZ01000004">
    <property type="protein sequence ID" value="OTI63365.1"/>
    <property type="molecule type" value="Genomic_DNA"/>
</dbReference>
<dbReference type="SUPFAM" id="SSF53335">
    <property type="entry name" value="S-adenosyl-L-methionine-dependent methyltransferases"/>
    <property type="match status" value="1"/>
</dbReference>
<dbReference type="PROSITE" id="PS51679">
    <property type="entry name" value="SAM_MT_C5"/>
    <property type="match status" value="1"/>
</dbReference>
<comment type="caution">
    <text evidence="8">The sequence shown here is derived from an EMBL/GenBank/DDBJ whole genome shotgun (WGS) entry which is preliminary data.</text>
</comment>
<evidence type="ECO:0000256" key="1">
    <source>
        <dbReference type="ARBA" id="ARBA00011975"/>
    </source>
</evidence>
<keyword evidence="4 7" id="KW-0949">S-adenosyl-L-methionine</keyword>
<sequence>MTTVLTCKIGESKGVPRIWLEGEKLARAGVSIGSKYRIREQPEDGRLELIPLAESAASAATCKVSKRVRKGIIRPLMEIRTALLSSLFSGMEKVRVAIRKGRIVVTALRIEVMIRERVRRLQLKLAAKEKLNVVSLFHGGGVIDKALHVGLMAAGVASVIQLGVEMEPEYLESSLRNNSEIWADHSIAACSDIRDLDLVEYADEQTDLLWAGIPCTGASIAGVAKNNLEFAEEHSEVGSLFVDYLEAVKVFNPAITLLENVTGYQKSASMAVIRSKLESYGYHLFEEVLDGNDFGVLEGRSRMVLVAISRGLETDFSFDNLRPTAVKPETLGEILDDVPLDSPAWKTYDYLVEKELRDKAEGKGFARTLVTPDSTRVPTVTKTYAKAQSTGIFLMHPFDPELTRLLTPAEHARVKGIPLEMIAGLSMTVAHEVLGQSVVFPLFVSLGRELGLAMNMKYRDPCKVLDFRSGLAIRSLQPRRVNESEVELEETEEAIAVRDGRPMYQQQLFEFEAA</sequence>
<evidence type="ECO:0000256" key="7">
    <source>
        <dbReference type="PROSITE-ProRule" id="PRU01016"/>
    </source>
</evidence>
<comment type="catalytic activity">
    <reaction evidence="6">
        <text>a 2'-deoxycytidine in DNA + S-adenosyl-L-methionine = a 5-methyl-2'-deoxycytidine in DNA + S-adenosyl-L-homocysteine + H(+)</text>
        <dbReference type="Rhea" id="RHEA:13681"/>
        <dbReference type="Rhea" id="RHEA-COMP:11369"/>
        <dbReference type="Rhea" id="RHEA-COMP:11370"/>
        <dbReference type="ChEBI" id="CHEBI:15378"/>
        <dbReference type="ChEBI" id="CHEBI:57856"/>
        <dbReference type="ChEBI" id="CHEBI:59789"/>
        <dbReference type="ChEBI" id="CHEBI:85452"/>
        <dbReference type="ChEBI" id="CHEBI:85454"/>
        <dbReference type="EC" id="2.1.1.37"/>
    </reaction>
</comment>
<dbReference type="EC" id="2.1.1.37" evidence="1"/>
<gene>
    <name evidence="8" type="ORF">CAZ10_11100</name>
</gene>
<keyword evidence="3 7" id="KW-0808">Transferase</keyword>
<keyword evidence="5" id="KW-0680">Restriction system</keyword>
<accession>A0A241XSP3</accession>
<dbReference type="RefSeq" id="WP_065327348.1">
    <property type="nucleotide sequence ID" value="NZ_NFFZ01000004.1"/>
</dbReference>
<evidence type="ECO:0000256" key="6">
    <source>
        <dbReference type="ARBA" id="ARBA00047422"/>
    </source>
</evidence>
<dbReference type="Gene3D" id="3.40.50.150">
    <property type="entry name" value="Vaccinia Virus protein VP39"/>
    <property type="match status" value="1"/>
</dbReference>
<feature type="active site" evidence="7">
    <location>
        <position position="215"/>
    </location>
</feature>
<proteinExistence type="inferred from homology"/>
<protein>
    <recommendedName>
        <fullName evidence="1">DNA (cytosine-5-)-methyltransferase</fullName>
        <ecNumber evidence="1">2.1.1.37</ecNumber>
    </recommendedName>
</protein>
<keyword evidence="2 7" id="KW-0489">Methyltransferase</keyword>
<dbReference type="PANTHER" id="PTHR10629:SF52">
    <property type="entry name" value="DNA (CYTOSINE-5)-METHYLTRANSFERASE 1"/>
    <property type="match status" value="1"/>
</dbReference>
<name>A0A241XSP3_PSEAI</name>
<dbReference type="GO" id="GO:0009307">
    <property type="term" value="P:DNA restriction-modification system"/>
    <property type="evidence" value="ECO:0007669"/>
    <property type="project" value="UniProtKB-KW"/>
</dbReference>
<organism evidence="8 9">
    <name type="scientific">Pseudomonas aeruginosa</name>
    <dbReference type="NCBI Taxonomy" id="287"/>
    <lineage>
        <taxon>Bacteria</taxon>
        <taxon>Pseudomonadati</taxon>
        <taxon>Pseudomonadota</taxon>
        <taxon>Gammaproteobacteria</taxon>
        <taxon>Pseudomonadales</taxon>
        <taxon>Pseudomonadaceae</taxon>
        <taxon>Pseudomonas</taxon>
    </lineage>
</organism>
<evidence type="ECO:0000256" key="3">
    <source>
        <dbReference type="ARBA" id="ARBA00022679"/>
    </source>
</evidence>
<reference evidence="8 9" key="1">
    <citation type="submission" date="2017-05" db="EMBL/GenBank/DDBJ databases">
        <authorList>
            <person name="Song R."/>
            <person name="Chenine A.L."/>
            <person name="Ruprecht R.M."/>
        </authorList>
    </citation>
    <scope>NUCLEOTIDE SEQUENCE [LARGE SCALE GENOMIC DNA]</scope>
    <source>
        <strain evidence="8 9">S567_C10_BS</strain>
    </source>
</reference>
<evidence type="ECO:0000256" key="4">
    <source>
        <dbReference type="ARBA" id="ARBA00022691"/>
    </source>
</evidence>
<dbReference type="GO" id="GO:0032259">
    <property type="term" value="P:methylation"/>
    <property type="evidence" value="ECO:0007669"/>
    <property type="project" value="UniProtKB-KW"/>
</dbReference>
<evidence type="ECO:0000256" key="2">
    <source>
        <dbReference type="ARBA" id="ARBA00022603"/>
    </source>
</evidence>
<dbReference type="PANTHER" id="PTHR10629">
    <property type="entry name" value="CYTOSINE-SPECIFIC METHYLTRANSFERASE"/>
    <property type="match status" value="1"/>
</dbReference>
<dbReference type="InterPro" id="IPR001525">
    <property type="entry name" value="C5_MeTfrase"/>
</dbReference>
<evidence type="ECO:0000313" key="8">
    <source>
        <dbReference type="EMBL" id="OTI63365.1"/>
    </source>
</evidence>
<evidence type="ECO:0000313" key="9">
    <source>
        <dbReference type="Proteomes" id="UP000194857"/>
    </source>
</evidence>
<dbReference type="InterPro" id="IPR029063">
    <property type="entry name" value="SAM-dependent_MTases_sf"/>
</dbReference>
<dbReference type="AlphaFoldDB" id="A0A241XSP3"/>
<dbReference type="Proteomes" id="UP000194857">
    <property type="component" value="Unassembled WGS sequence"/>
</dbReference>
<evidence type="ECO:0000256" key="5">
    <source>
        <dbReference type="ARBA" id="ARBA00022747"/>
    </source>
</evidence>
<comment type="similarity">
    <text evidence="7">Belongs to the class I-like SAM-binding methyltransferase superfamily. C5-methyltransferase family.</text>
</comment>
<dbReference type="GO" id="GO:0044027">
    <property type="term" value="P:negative regulation of gene expression via chromosomal CpG island methylation"/>
    <property type="evidence" value="ECO:0007669"/>
    <property type="project" value="TreeGrafter"/>
</dbReference>
<dbReference type="GO" id="GO:0003677">
    <property type="term" value="F:DNA binding"/>
    <property type="evidence" value="ECO:0007669"/>
    <property type="project" value="TreeGrafter"/>
</dbReference>